<organism evidence="1 2">
    <name type="scientific">Actinoplanes subglobosus</name>
    <dbReference type="NCBI Taxonomy" id="1547892"/>
    <lineage>
        <taxon>Bacteria</taxon>
        <taxon>Bacillati</taxon>
        <taxon>Actinomycetota</taxon>
        <taxon>Actinomycetes</taxon>
        <taxon>Micromonosporales</taxon>
        <taxon>Micromonosporaceae</taxon>
        <taxon>Actinoplanes</taxon>
    </lineage>
</organism>
<evidence type="ECO:0000313" key="1">
    <source>
        <dbReference type="EMBL" id="MFC4070904.1"/>
    </source>
</evidence>
<evidence type="ECO:0000313" key="2">
    <source>
        <dbReference type="Proteomes" id="UP001595867"/>
    </source>
</evidence>
<reference evidence="2" key="1">
    <citation type="journal article" date="2019" name="Int. J. Syst. Evol. Microbiol.">
        <title>The Global Catalogue of Microorganisms (GCM) 10K type strain sequencing project: providing services to taxonomists for standard genome sequencing and annotation.</title>
        <authorList>
            <consortium name="The Broad Institute Genomics Platform"/>
            <consortium name="The Broad Institute Genome Sequencing Center for Infectious Disease"/>
            <person name="Wu L."/>
            <person name="Ma J."/>
        </authorList>
    </citation>
    <scope>NUCLEOTIDE SEQUENCE [LARGE SCALE GENOMIC DNA]</scope>
    <source>
        <strain evidence="2">TBRC 5832</strain>
    </source>
</reference>
<comment type="caution">
    <text evidence="1">The sequence shown here is derived from an EMBL/GenBank/DDBJ whole genome shotgun (WGS) entry which is preliminary data.</text>
</comment>
<proteinExistence type="predicted"/>
<sequence length="1117" mass="119999">MGGVLVATRDLLASLEPLTHRGRMNLLATWARVAPDRAQVCADLRGQGPYERMLALVAALVVADPAGVAEAGHDPQASIRAVALTAALRAGFPIGDHAARPAAERYLVYRTLRREPLPVIGGAVIADALIADALIADALIGGVRAEFGDEEAAALLPGCGTDTVRALLPELEHALSPGRLVRRHSGALLDRVGERLAAAPAERRDRIWSETAGAVLRCDPARALDLLERYAPEDSLPGPLRAYGVLAAYDVRRVVRLLTEPGRTAWLRRTVLPRALLSRLAALPAAELVPLAVRCRDNDRALAAFLRAVAPHRRGELYDLAMAEVDTAARAPAAVIMEVLPAAVRIREAARMLATAEVRERESTVFQWSAYLAWPEASAALEAALRSGDAGVRATGYALIVDAARRSRDTGVVAEVVGRLGRLSNEQDPVRAAALTALARVAPLLTAGTADGLTRLTTDAVEARDGSAATMRALSGLAADVLRHHVAEPELREWALLTIDLVTSGSHTPVLRRFDSVLRRGDETAVFERLRGWVEAAIARGRYGPLFALTHALGGRARDVSPLQDLLRRAAGPDTLPSVARTAIGLWLDDPRTRADRVADVLAADASAVTIHLVWWIVCRSRADLLDQVLDNVPRGRFVETGTRWVPAEAHHVEQWLPRQQARFVALQELVIADPGQTVWQRARAIRAAAVVPGAGRELALRHVDAAEVPIAEAALGALAWSDRPADALPVLVGHAGGDRARVALYAAGRAVRYVPPSRLPEVLGPVLAGPAKITSRKEAARLLARYGPPHMMAMLLDAYTHPAAHRDVRAAIVAAARQRLWTDASWAILETALAGSREERYAVLGARAYAVPEHSRRRYGRLIVGACRSADREVRRTAFGQLNEWAPWLDDIITLVVDRITDLGETTDLGEVVELVTAGGDEVFGATLGRLVERDAADDLPGGPDADRPARRRAELLTQAVSIRSGARPYDADRSHFVDRARWLADRPGFVTAAVRLLIDVGRLDGLDEVADRCAGRPVLAVRAAGYLGERLPDLAAAVSPEAVAAAVTRLSGRGDPAGGLLALALVAVGDEFGWKAPWCDLVHELRRHPDAEVRDEAYGVDMAAVKYVWTTGPLP</sequence>
<name>A0ABV8J2U2_9ACTN</name>
<gene>
    <name evidence="1" type="ORF">ACFO0C_38755</name>
</gene>
<dbReference type="EMBL" id="JBHSBL010000026">
    <property type="protein sequence ID" value="MFC4070904.1"/>
    <property type="molecule type" value="Genomic_DNA"/>
</dbReference>
<dbReference type="Proteomes" id="UP001595867">
    <property type="component" value="Unassembled WGS sequence"/>
</dbReference>
<accession>A0ABV8J2U2</accession>
<dbReference type="RefSeq" id="WP_378071780.1">
    <property type="nucleotide sequence ID" value="NZ_JBHSBL010000026.1"/>
</dbReference>
<keyword evidence="2" id="KW-1185">Reference proteome</keyword>
<protein>
    <submittedName>
        <fullName evidence="1">Uncharacterized protein</fullName>
    </submittedName>
</protein>